<protein>
    <submittedName>
        <fullName evidence="1">Uncharacterized protein</fullName>
    </submittedName>
</protein>
<comment type="caution">
    <text evidence="1">The sequence shown here is derived from an EMBL/GenBank/DDBJ whole genome shotgun (WGS) entry which is preliminary data.</text>
</comment>
<dbReference type="EMBL" id="MTAO01000028">
    <property type="protein sequence ID" value="POE22524.1"/>
    <property type="molecule type" value="Genomic_DNA"/>
</dbReference>
<proteinExistence type="predicted"/>
<evidence type="ECO:0000313" key="2">
    <source>
        <dbReference type="Proteomes" id="UP000237274"/>
    </source>
</evidence>
<dbReference type="Proteomes" id="UP000237274">
    <property type="component" value="Unassembled WGS sequence"/>
</dbReference>
<sequence length="70" mass="8022">MELPLLKESDIEVLLARKVALLVCAPWLKYQFHYQGFDKSNMIWSGVMEYVSMDTSEIINKINALVTADT</sequence>
<reference evidence="1 2" key="1">
    <citation type="submission" date="2017-01" db="EMBL/GenBank/DDBJ databases">
        <title>Comparative Genomics of 38 Pectobacterium strains comprising three species revealed the characteristics of Pectobacterium carotovorum.</title>
        <authorList>
            <person name="Xie H."/>
            <person name="Ma Y."/>
            <person name="Li X."/>
        </authorList>
    </citation>
    <scope>NUCLEOTIDE SEQUENCE [LARGE SCALE GENOMIC DNA]</scope>
    <source>
        <strain evidence="1 2">Q142</strain>
    </source>
</reference>
<gene>
    <name evidence="1" type="ORF">BV926_21955</name>
</gene>
<accession>A0ABD6VLC6</accession>
<name>A0ABD6VLC6_9GAMM</name>
<evidence type="ECO:0000313" key="1">
    <source>
        <dbReference type="EMBL" id="POE22524.1"/>
    </source>
</evidence>
<dbReference type="AlphaFoldDB" id="A0ABD6VLC6"/>
<organism evidence="1 2">
    <name type="scientific">Pectobacterium odoriferum</name>
    <dbReference type="NCBI Taxonomy" id="78398"/>
    <lineage>
        <taxon>Bacteria</taxon>
        <taxon>Pseudomonadati</taxon>
        <taxon>Pseudomonadota</taxon>
        <taxon>Gammaproteobacteria</taxon>
        <taxon>Enterobacterales</taxon>
        <taxon>Pectobacteriaceae</taxon>
        <taxon>Pectobacterium</taxon>
    </lineage>
</organism>